<comment type="similarity">
    <text evidence="1">Belongs to the LysR transcriptional regulatory family.</text>
</comment>
<proteinExistence type="inferred from homology"/>
<dbReference type="Pfam" id="PF03466">
    <property type="entry name" value="LysR_substrate"/>
    <property type="match status" value="1"/>
</dbReference>
<feature type="domain" description="HTH lysR-type" evidence="5">
    <location>
        <begin position="1"/>
        <end position="58"/>
    </location>
</feature>
<dbReference type="InterPro" id="IPR036390">
    <property type="entry name" value="WH_DNA-bd_sf"/>
</dbReference>
<organism evidence="6 7">
    <name type="scientific">Limosilactobacillus gastricus DSM 16045</name>
    <dbReference type="NCBI Taxonomy" id="1423749"/>
    <lineage>
        <taxon>Bacteria</taxon>
        <taxon>Bacillati</taxon>
        <taxon>Bacillota</taxon>
        <taxon>Bacilli</taxon>
        <taxon>Lactobacillales</taxon>
        <taxon>Lactobacillaceae</taxon>
        <taxon>Limosilactobacillus</taxon>
    </lineage>
</organism>
<comment type="caution">
    <text evidence="6">The sequence shown here is derived from an EMBL/GenBank/DDBJ whole genome shotgun (WGS) entry which is preliminary data.</text>
</comment>
<protein>
    <submittedName>
        <fullName evidence="6">Transcription regulator</fullName>
    </submittedName>
</protein>
<dbReference type="RefSeq" id="WP_056937373.1">
    <property type="nucleotide sequence ID" value="NZ_AZFN01000012.1"/>
</dbReference>
<name>A0A0R1VGY7_9LACO</name>
<keyword evidence="2" id="KW-0805">Transcription regulation</keyword>
<evidence type="ECO:0000313" key="6">
    <source>
        <dbReference type="EMBL" id="KRM02339.1"/>
    </source>
</evidence>
<dbReference type="EMBL" id="AZFN01000012">
    <property type="protein sequence ID" value="KRM02339.1"/>
    <property type="molecule type" value="Genomic_DNA"/>
</dbReference>
<dbReference type="InterPro" id="IPR036388">
    <property type="entry name" value="WH-like_DNA-bd_sf"/>
</dbReference>
<evidence type="ECO:0000256" key="1">
    <source>
        <dbReference type="ARBA" id="ARBA00009437"/>
    </source>
</evidence>
<dbReference type="PATRIC" id="fig|1423749.3.peg.310"/>
<dbReference type="PANTHER" id="PTHR30346:SF0">
    <property type="entry name" value="HCA OPERON TRANSCRIPTIONAL ACTIVATOR HCAR"/>
    <property type="match status" value="1"/>
</dbReference>
<dbReference type="GO" id="GO:0003700">
    <property type="term" value="F:DNA-binding transcription factor activity"/>
    <property type="evidence" value="ECO:0007669"/>
    <property type="project" value="InterPro"/>
</dbReference>
<dbReference type="SUPFAM" id="SSF46785">
    <property type="entry name" value="Winged helix' DNA-binding domain"/>
    <property type="match status" value="1"/>
</dbReference>
<dbReference type="PANTHER" id="PTHR30346">
    <property type="entry name" value="TRANSCRIPTIONAL DUAL REGULATOR HCAR-RELATED"/>
    <property type="match status" value="1"/>
</dbReference>
<dbReference type="SUPFAM" id="SSF53850">
    <property type="entry name" value="Periplasmic binding protein-like II"/>
    <property type="match status" value="1"/>
</dbReference>
<gene>
    <name evidence="6" type="ORF">FC60_GL000309</name>
</gene>
<dbReference type="PROSITE" id="PS50931">
    <property type="entry name" value="HTH_LYSR"/>
    <property type="match status" value="1"/>
</dbReference>
<evidence type="ECO:0000259" key="5">
    <source>
        <dbReference type="PROSITE" id="PS50931"/>
    </source>
</evidence>
<dbReference type="Proteomes" id="UP000051739">
    <property type="component" value="Unassembled WGS sequence"/>
</dbReference>
<keyword evidence="7" id="KW-1185">Reference proteome</keyword>
<dbReference type="GO" id="GO:0032993">
    <property type="term" value="C:protein-DNA complex"/>
    <property type="evidence" value="ECO:0007669"/>
    <property type="project" value="TreeGrafter"/>
</dbReference>
<dbReference type="FunFam" id="1.10.10.10:FF:000001">
    <property type="entry name" value="LysR family transcriptional regulator"/>
    <property type="match status" value="1"/>
</dbReference>
<dbReference type="InterPro" id="IPR005119">
    <property type="entry name" value="LysR_subst-bd"/>
</dbReference>
<dbReference type="Gene3D" id="3.40.190.10">
    <property type="entry name" value="Periplasmic binding protein-like II"/>
    <property type="match status" value="2"/>
</dbReference>
<dbReference type="CDD" id="cd05466">
    <property type="entry name" value="PBP2_LTTR_substrate"/>
    <property type="match status" value="1"/>
</dbReference>
<sequence>MNQQQLQYFIEAVHLGSFQRVADTNFVSQRAVSKQILNLETELDTKLFLRDSNRIRLTDVGHQFVPHAQDILNRLEDVENEFKHHHFQALDTVKIGYFSPFESQIMIDNINRFQAQTKQPLNFEVSEAGIEHLLTDVSIGILDCAYILAYGPHWQLTNHSLTSQTIYQNEMILGVSPANPLAQHQEITPDDLKDHNVLYYSYESSSYLQNEFNQAINFSEKISTERVSTIEQMQIRVALNRDVAFYPNGLFQRFIQPNNQIKYLPFKDPDTQKYSIQVVYQRRNKARPLRKFLDSLHSLDQL</sequence>
<evidence type="ECO:0000256" key="4">
    <source>
        <dbReference type="ARBA" id="ARBA00023163"/>
    </source>
</evidence>
<evidence type="ECO:0000313" key="7">
    <source>
        <dbReference type="Proteomes" id="UP000051739"/>
    </source>
</evidence>
<keyword evidence="3" id="KW-0238">DNA-binding</keyword>
<reference evidence="6 7" key="1">
    <citation type="journal article" date="2015" name="Genome Announc.">
        <title>Expanding the biotechnology potential of lactobacilli through comparative genomics of 213 strains and associated genera.</title>
        <authorList>
            <person name="Sun Z."/>
            <person name="Harris H.M."/>
            <person name="McCann A."/>
            <person name="Guo C."/>
            <person name="Argimon S."/>
            <person name="Zhang W."/>
            <person name="Yang X."/>
            <person name="Jeffery I.B."/>
            <person name="Cooney J.C."/>
            <person name="Kagawa T.F."/>
            <person name="Liu W."/>
            <person name="Song Y."/>
            <person name="Salvetti E."/>
            <person name="Wrobel A."/>
            <person name="Rasinkangas P."/>
            <person name="Parkhill J."/>
            <person name="Rea M.C."/>
            <person name="O'Sullivan O."/>
            <person name="Ritari J."/>
            <person name="Douillard F.P."/>
            <person name="Paul Ross R."/>
            <person name="Yang R."/>
            <person name="Briner A.E."/>
            <person name="Felis G.E."/>
            <person name="de Vos W.M."/>
            <person name="Barrangou R."/>
            <person name="Klaenhammer T.R."/>
            <person name="Caufield P.W."/>
            <person name="Cui Y."/>
            <person name="Zhang H."/>
            <person name="O'Toole P.W."/>
        </authorList>
    </citation>
    <scope>NUCLEOTIDE SEQUENCE [LARGE SCALE GENOMIC DNA]</scope>
    <source>
        <strain evidence="6 7">DSM 16045</strain>
    </source>
</reference>
<keyword evidence="4" id="KW-0804">Transcription</keyword>
<dbReference type="Pfam" id="PF00126">
    <property type="entry name" value="HTH_1"/>
    <property type="match status" value="1"/>
</dbReference>
<evidence type="ECO:0000256" key="2">
    <source>
        <dbReference type="ARBA" id="ARBA00023015"/>
    </source>
</evidence>
<dbReference type="AlphaFoldDB" id="A0A0R1VGY7"/>
<dbReference type="InterPro" id="IPR000847">
    <property type="entry name" value="LysR_HTH_N"/>
</dbReference>
<evidence type="ECO:0000256" key="3">
    <source>
        <dbReference type="ARBA" id="ARBA00023125"/>
    </source>
</evidence>
<dbReference type="Gene3D" id="1.10.10.10">
    <property type="entry name" value="Winged helix-like DNA-binding domain superfamily/Winged helix DNA-binding domain"/>
    <property type="match status" value="1"/>
</dbReference>
<accession>A0A0R1VGY7</accession>
<dbReference type="GO" id="GO:0003677">
    <property type="term" value="F:DNA binding"/>
    <property type="evidence" value="ECO:0007669"/>
    <property type="project" value="UniProtKB-KW"/>
</dbReference>